<dbReference type="PROSITE" id="PS51257">
    <property type="entry name" value="PROKAR_LIPOPROTEIN"/>
    <property type="match status" value="1"/>
</dbReference>
<gene>
    <name evidence="1" type="ORF">ES674_07540</name>
</gene>
<sequence>MKYSKAGILILFLLLVSCNYFYKKENEQKAIARVNDVFLYEDDLKHAYTESMTSEDSLVRVSNYITRWATKQLLVSGAERNLSENKLQDFNRLANQYKNDLYATSYLEALVRRNIDTVVSEAEARSYYNDNPEIFTLKEDLIKFRYIHVDQNRLDLAGLKTKFQRFDSDDIRELDSIAIQFRSFSLNDSIWIKVNQAITKIPVITTENKNELLKKSNFIQLKDSLGLYLMQIEDVLERNSAAPLEYVKPTIDQIVINKRKLDLIKELEKDITKDAIKNKQFEIYN</sequence>
<dbReference type="InterPro" id="IPR027304">
    <property type="entry name" value="Trigger_fact/SurA_dom_sf"/>
</dbReference>
<evidence type="ECO:0000313" key="2">
    <source>
        <dbReference type="Proteomes" id="UP000323720"/>
    </source>
</evidence>
<dbReference type="EMBL" id="VSKK01000001">
    <property type="protein sequence ID" value="TYB79600.1"/>
    <property type="molecule type" value="Genomic_DNA"/>
</dbReference>
<name>A0A5D0RD50_9FLAO</name>
<keyword evidence="1" id="KW-0413">Isomerase</keyword>
<keyword evidence="2" id="KW-1185">Reference proteome</keyword>
<dbReference type="GO" id="GO:0016853">
    <property type="term" value="F:isomerase activity"/>
    <property type="evidence" value="ECO:0007669"/>
    <property type="project" value="UniProtKB-KW"/>
</dbReference>
<dbReference type="SUPFAM" id="SSF109998">
    <property type="entry name" value="Triger factor/SurA peptide-binding domain-like"/>
    <property type="match status" value="1"/>
</dbReference>
<reference evidence="1 2" key="1">
    <citation type="submission" date="2019-08" db="EMBL/GenBank/DDBJ databases">
        <title>Genomes of Antarctic Bizionia species.</title>
        <authorList>
            <person name="Bowman J.P."/>
        </authorList>
    </citation>
    <scope>NUCLEOTIDE SEQUENCE [LARGE SCALE GENOMIC DNA]</scope>
    <source>
        <strain evidence="1 2">ADA-4</strain>
    </source>
</reference>
<dbReference type="Proteomes" id="UP000323720">
    <property type="component" value="Unassembled WGS sequence"/>
</dbReference>
<accession>A0A5D0RD50</accession>
<dbReference type="AlphaFoldDB" id="A0A5D0RD50"/>
<organism evidence="1 2">
    <name type="scientific">Bizionia myxarmorum</name>
    <dbReference type="NCBI Taxonomy" id="291186"/>
    <lineage>
        <taxon>Bacteria</taxon>
        <taxon>Pseudomonadati</taxon>
        <taxon>Bacteroidota</taxon>
        <taxon>Flavobacteriia</taxon>
        <taxon>Flavobacteriales</taxon>
        <taxon>Flavobacteriaceae</taxon>
        <taxon>Bizionia</taxon>
    </lineage>
</organism>
<evidence type="ECO:0000313" key="1">
    <source>
        <dbReference type="EMBL" id="TYB79600.1"/>
    </source>
</evidence>
<comment type="caution">
    <text evidence="1">The sequence shown here is derived from an EMBL/GenBank/DDBJ whole genome shotgun (WGS) entry which is preliminary data.</text>
</comment>
<dbReference type="OrthoDB" id="9785180at2"/>
<protein>
    <submittedName>
        <fullName evidence="1">Peptidyl-prolyl cis-trans isomerase</fullName>
    </submittedName>
</protein>
<proteinExistence type="predicted"/>
<dbReference type="RefSeq" id="WP_148403333.1">
    <property type="nucleotide sequence ID" value="NZ_VSKK01000001.1"/>
</dbReference>